<dbReference type="PROSITE" id="PS01129">
    <property type="entry name" value="PSI_RLU"/>
    <property type="match status" value="1"/>
</dbReference>
<dbReference type="PANTHER" id="PTHR21600">
    <property type="entry name" value="MITOCHONDRIAL RNA PSEUDOURIDINE SYNTHASE"/>
    <property type="match status" value="1"/>
</dbReference>
<proteinExistence type="inferred from homology"/>
<accession>K1SZY4</accession>
<name>K1SZY4_9ZZZZ</name>
<dbReference type="Gene3D" id="3.30.2350.10">
    <property type="entry name" value="Pseudouridine synthase"/>
    <property type="match status" value="1"/>
</dbReference>
<dbReference type="Pfam" id="PF00849">
    <property type="entry name" value="PseudoU_synth_2"/>
    <property type="match status" value="1"/>
</dbReference>
<sequence length="212" mass="23668">MDILYQDNSILVCIKPAGVLSTDEPGGVPELVRQALGDPKACVRTVHRLDRVVSGLMVLARTPAAASKLSAQIREHDFGKTYLAVVHGEPDALQGTYRDLLRRDPNERKTYVTDKMAKGVQEAVLDYDVLGTRTELSLVRIYLQTGRTHQIRCQFSARGLPLWGDKKYSTLPDDGPIALWSHCLHFAHPDTGEVLYFEQQPPDISPWSLFAD</sequence>
<dbReference type="InterPro" id="IPR006224">
    <property type="entry name" value="PsdUridine_synth_RluA-like_CS"/>
</dbReference>
<protein>
    <submittedName>
        <fullName evidence="4">Ribosomal large subunit pseudouridine synthase D</fullName>
    </submittedName>
</protein>
<dbReference type="AlphaFoldDB" id="K1SZY4"/>
<dbReference type="InterPro" id="IPR050188">
    <property type="entry name" value="RluA_PseudoU_synthase"/>
</dbReference>
<reference evidence="4" key="1">
    <citation type="journal article" date="2013" name="Environ. Microbiol.">
        <title>Microbiota from the distal guts of lean and obese adolescents exhibit partial functional redundancy besides clear differences in community structure.</title>
        <authorList>
            <person name="Ferrer M."/>
            <person name="Ruiz A."/>
            <person name="Lanza F."/>
            <person name="Haange S.B."/>
            <person name="Oberbach A."/>
            <person name="Till H."/>
            <person name="Bargiela R."/>
            <person name="Campoy C."/>
            <person name="Segura M.T."/>
            <person name="Richter M."/>
            <person name="von Bergen M."/>
            <person name="Seifert J."/>
            <person name="Suarez A."/>
        </authorList>
    </citation>
    <scope>NUCLEOTIDE SEQUENCE</scope>
</reference>
<keyword evidence="2" id="KW-0413">Isomerase</keyword>
<evidence type="ECO:0000259" key="3">
    <source>
        <dbReference type="Pfam" id="PF00849"/>
    </source>
</evidence>
<evidence type="ECO:0000256" key="1">
    <source>
        <dbReference type="ARBA" id="ARBA00010876"/>
    </source>
</evidence>
<feature type="domain" description="Pseudouridine synthase RsuA/RluA-like" evidence="3">
    <location>
        <begin position="10"/>
        <end position="157"/>
    </location>
</feature>
<evidence type="ECO:0000313" key="4">
    <source>
        <dbReference type="EMBL" id="EKC59370.1"/>
    </source>
</evidence>
<dbReference type="SUPFAM" id="SSF55120">
    <property type="entry name" value="Pseudouridine synthase"/>
    <property type="match status" value="1"/>
</dbReference>
<dbReference type="InterPro" id="IPR006145">
    <property type="entry name" value="PsdUridine_synth_RsuA/RluA"/>
</dbReference>
<dbReference type="CDD" id="cd02869">
    <property type="entry name" value="PseudoU_synth_RluA_like"/>
    <property type="match status" value="1"/>
</dbReference>
<dbReference type="GO" id="GO:0003723">
    <property type="term" value="F:RNA binding"/>
    <property type="evidence" value="ECO:0007669"/>
    <property type="project" value="InterPro"/>
</dbReference>
<dbReference type="InterPro" id="IPR020103">
    <property type="entry name" value="PsdUridine_synth_cat_dom_sf"/>
</dbReference>
<organism evidence="4">
    <name type="scientific">human gut metagenome</name>
    <dbReference type="NCBI Taxonomy" id="408170"/>
    <lineage>
        <taxon>unclassified sequences</taxon>
        <taxon>metagenomes</taxon>
        <taxon>organismal metagenomes</taxon>
    </lineage>
</organism>
<evidence type="ECO:0000256" key="2">
    <source>
        <dbReference type="ARBA" id="ARBA00023235"/>
    </source>
</evidence>
<comment type="similarity">
    <text evidence="1">Belongs to the pseudouridine synthase RluA family.</text>
</comment>
<gene>
    <name evidence="4" type="ORF">OBE_09533</name>
</gene>
<dbReference type="EMBL" id="AJWZ01006580">
    <property type="protein sequence ID" value="EKC59370.1"/>
    <property type="molecule type" value="Genomic_DNA"/>
</dbReference>
<dbReference type="GO" id="GO:0000455">
    <property type="term" value="P:enzyme-directed rRNA pseudouridine synthesis"/>
    <property type="evidence" value="ECO:0007669"/>
    <property type="project" value="TreeGrafter"/>
</dbReference>
<dbReference type="GO" id="GO:0009982">
    <property type="term" value="F:pseudouridine synthase activity"/>
    <property type="evidence" value="ECO:0007669"/>
    <property type="project" value="InterPro"/>
</dbReference>
<comment type="caution">
    <text evidence="4">The sequence shown here is derived from an EMBL/GenBank/DDBJ whole genome shotgun (WGS) entry which is preliminary data.</text>
</comment>
<dbReference type="PANTHER" id="PTHR21600:SF44">
    <property type="entry name" value="RIBOSOMAL LARGE SUBUNIT PSEUDOURIDINE SYNTHASE D"/>
    <property type="match status" value="1"/>
</dbReference>